<feature type="region of interest" description="Disordered" evidence="1">
    <location>
        <begin position="157"/>
        <end position="179"/>
    </location>
</feature>
<reference evidence="4" key="1">
    <citation type="journal article" date="2020" name="bioRxiv">
        <title>Chromosome-level reference genome of the European wasp spider Argiope bruennichi: a resource for studies on range expansion and evolutionary adaptation.</title>
        <authorList>
            <person name="Sheffer M.M."/>
            <person name="Hoppe A."/>
            <person name="Krehenwinkel H."/>
            <person name="Uhl G."/>
            <person name="Kuss A.W."/>
            <person name="Jensen L."/>
            <person name="Jensen C."/>
            <person name="Gillespie R.G."/>
            <person name="Hoff K.J."/>
            <person name="Prost S."/>
        </authorList>
    </citation>
    <scope>NUCLEOTIDE SEQUENCE</scope>
</reference>
<dbReference type="Gene3D" id="1.10.274.70">
    <property type="match status" value="1"/>
</dbReference>
<feature type="compositionally biased region" description="Gly residues" evidence="1">
    <location>
        <begin position="484"/>
        <end position="513"/>
    </location>
</feature>
<protein>
    <recommendedName>
        <fullName evidence="3">Spidroin N-terminal domain-containing protein</fullName>
    </recommendedName>
</protein>
<reference evidence="4" key="2">
    <citation type="submission" date="2020-06" db="EMBL/GenBank/DDBJ databases">
        <authorList>
            <person name="Sheffer M."/>
        </authorList>
    </citation>
    <scope>NUCLEOTIDE SEQUENCE</scope>
</reference>
<feature type="chain" id="PRO_5035941731" description="Spidroin N-terminal domain-containing protein" evidence="2">
    <location>
        <begin position="23"/>
        <end position="876"/>
    </location>
</feature>
<feature type="compositionally biased region" description="Low complexity" evidence="1">
    <location>
        <begin position="333"/>
        <end position="344"/>
    </location>
</feature>
<feature type="compositionally biased region" description="Low complexity" evidence="1">
    <location>
        <begin position="294"/>
        <end position="306"/>
    </location>
</feature>
<feature type="signal peptide" evidence="2">
    <location>
        <begin position="1"/>
        <end position="22"/>
    </location>
</feature>
<feature type="compositionally biased region" description="Gly residues" evidence="1">
    <location>
        <begin position="345"/>
        <end position="387"/>
    </location>
</feature>
<feature type="compositionally biased region" description="Basic and acidic residues" evidence="1">
    <location>
        <begin position="665"/>
        <end position="676"/>
    </location>
</feature>
<evidence type="ECO:0000256" key="1">
    <source>
        <dbReference type="SAM" id="MobiDB-lite"/>
    </source>
</evidence>
<dbReference type="InterPro" id="IPR031913">
    <property type="entry name" value="Spidroin_N"/>
</dbReference>
<feature type="compositionally biased region" description="Gly residues" evidence="1">
    <location>
        <begin position="442"/>
        <end position="471"/>
    </location>
</feature>
<evidence type="ECO:0000313" key="5">
    <source>
        <dbReference type="Proteomes" id="UP000807504"/>
    </source>
</evidence>
<dbReference type="Proteomes" id="UP000807504">
    <property type="component" value="Unassembled WGS sequence"/>
</dbReference>
<dbReference type="EMBL" id="JABXBU010002072">
    <property type="protein sequence ID" value="KAF8777912.1"/>
    <property type="molecule type" value="Genomic_DNA"/>
</dbReference>
<name>A0A8T0EPT4_ARGBR</name>
<feature type="compositionally biased region" description="Gly residues" evidence="1">
    <location>
        <begin position="162"/>
        <end position="179"/>
    </location>
</feature>
<evidence type="ECO:0000259" key="3">
    <source>
        <dbReference type="Pfam" id="PF16763"/>
    </source>
</evidence>
<feature type="compositionally biased region" description="Gly residues" evidence="1">
    <location>
        <begin position="229"/>
        <end position="258"/>
    </location>
</feature>
<keyword evidence="2" id="KW-0732">Signal</keyword>
<feature type="compositionally biased region" description="Gly residues" evidence="1">
    <location>
        <begin position="269"/>
        <end position="293"/>
    </location>
</feature>
<feature type="compositionally biased region" description="Gly residues" evidence="1">
    <location>
        <begin position="307"/>
        <end position="332"/>
    </location>
</feature>
<keyword evidence="5" id="KW-1185">Reference proteome</keyword>
<organism evidence="4 5">
    <name type="scientific">Argiope bruennichi</name>
    <name type="common">Wasp spider</name>
    <name type="synonym">Aranea bruennichi</name>
    <dbReference type="NCBI Taxonomy" id="94029"/>
    <lineage>
        <taxon>Eukaryota</taxon>
        <taxon>Metazoa</taxon>
        <taxon>Ecdysozoa</taxon>
        <taxon>Arthropoda</taxon>
        <taxon>Chelicerata</taxon>
        <taxon>Arachnida</taxon>
        <taxon>Araneae</taxon>
        <taxon>Araneomorphae</taxon>
        <taxon>Entelegynae</taxon>
        <taxon>Araneoidea</taxon>
        <taxon>Araneidae</taxon>
        <taxon>Argiope</taxon>
    </lineage>
</organism>
<feature type="domain" description="Spidroin N-terminal" evidence="3">
    <location>
        <begin position="29"/>
        <end position="153"/>
    </location>
</feature>
<feature type="compositionally biased region" description="Low complexity" evidence="1">
    <location>
        <begin position="865"/>
        <end position="876"/>
    </location>
</feature>
<feature type="compositionally biased region" description="Low complexity" evidence="1">
    <location>
        <begin position="432"/>
        <end position="441"/>
    </location>
</feature>
<feature type="compositionally biased region" description="Low complexity" evidence="1">
    <location>
        <begin position="259"/>
        <end position="268"/>
    </location>
</feature>
<feature type="region of interest" description="Disordered" evidence="1">
    <location>
        <begin position="191"/>
        <end position="538"/>
    </location>
</feature>
<accession>A0A8T0EPT4</accession>
<feature type="compositionally biased region" description="Gly residues" evidence="1">
    <location>
        <begin position="682"/>
        <end position="691"/>
    </location>
</feature>
<feature type="compositionally biased region" description="Low complexity" evidence="1">
    <location>
        <begin position="514"/>
        <end position="525"/>
    </location>
</feature>
<feature type="compositionally biased region" description="Gly residues" evidence="1">
    <location>
        <begin position="400"/>
        <end position="431"/>
    </location>
</feature>
<feature type="region of interest" description="Disordered" evidence="1">
    <location>
        <begin position="627"/>
        <end position="724"/>
    </location>
</feature>
<feature type="compositionally biased region" description="Low complexity" evidence="1">
    <location>
        <begin position="388"/>
        <end position="399"/>
    </location>
</feature>
<proteinExistence type="predicted"/>
<evidence type="ECO:0000256" key="2">
    <source>
        <dbReference type="SAM" id="SignalP"/>
    </source>
</evidence>
<feature type="compositionally biased region" description="Gly residues" evidence="1">
    <location>
        <begin position="847"/>
        <end position="864"/>
    </location>
</feature>
<gene>
    <name evidence="4" type="ORF">HNY73_014692</name>
</gene>
<evidence type="ECO:0000313" key="4">
    <source>
        <dbReference type="EMBL" id="KAF8777912.1"/>
    </source>
</evidence>
<dbReference type="Pfam" id="PF16763">
    <property type="entry name" value="Spidroin_N"/>
    <property type="match status" value="1"/>
</dbReference>
<sequence length="876" mass="85429">MNWSIRLALLGFVVLSTQTVFAVGQAATPWENSQLAEDFINSFLRFIAQSGAFSPNQLDDMSSIGDTLKTAIEKMAQSRKSSKSKLQALNMAFASSMAEIAVAEQGGLSLEAKTNAIANALASAFLETTGFVNQQFVSEIKSLIYMIAQASSNEISGSAAAAGGGSGGGGGSGQGGYGQGASASASAAAAYGSAPQGAGGPAPQGPSQQGPVSQGPYGPGAAAAAAAAGGYGPGAGQQGQQGPGGARQQGPVGQGPYGPGAAAAAAAVGGYGPGAGQQGPGSGGQQGPGGQGPYGPSAAAAAAAAGPGAGRQGPGSQGPGSGGQQGPGGQGPYGPSAAAAAAAAGGYGPGAGQQGPGSQGPGSGGQQGPGSQGPGSGGQQGPGGQGPYGPSAAAAAAAAGGYGPGAGQQGPGSQGPGSGGQQGPGGQGPYGPGAAAAAAAVGGYGPGAGQQGPGSQGPGSGGQQGPGGQGPYGPSAAAAAAAAGGYGPGAGQQGPGSQGPGSGGQQGPGGQGPYGPSAAAAAAAAGGYGPGAGQHRPRWATTRTIRTRQDNKNLESGPEVWHRTRWSRTLWTSAAAARTLDITGAGQQTGSGDKVIYRPSQVGGKYHTAPGGQQTWKFRTRKWWTTRTSGQGPYGPVKRRSSSRWGYGPGAGQQGPGSQGPGVVDNKDLEVKDRKWWTTRTGGQGPYGPSGKGRAQQPWRLGPGWTTRTWSRTRKGTTGPDKADQAAGRRILLKTFEIKRKKVWTRRGAGTGPMGHHTTGAESLKSRGDMDQDWKQARSQDKVPTQGLGKDRWTRSKKPGSRPNCGQQGTRCKPYGPSSPTPRRMNGMATRTWKSPEGKPYGSWTARGGGGAGQQGPGGQGQYGPGAAAAAAVAAG</sequence>
<feature type="compositionally biased region" description="Basic and acidic residues" evidence="1">
    <location>
        <begin position="764"/>
        <end position="781"/>
    </location>
</feature>
<dbReference type="AlphaFoldDB" id="A0A8T0EPT4"/>
<feature type="compositionally biased region" description="Low complexity" evidence="1">
    <location>
        <begin position="205"/>
        <end position="228"/>
    </location>
</feature>
<feature type="compositionally biased region" description="Low complexity" evidence="1">
    <location>
        <begin position="472"/>
        <end position="483"/>
    </location>
</feature>
<comment type="caution">
    <text evidence="4">The sequence shown here is derived from an EMBL/GenBank/DDBJ whole genome shotgun (WGS) entry which is preliminary data.</text>
</comment>
<dbReference type="InterPro" id="IPR038243">
    <property type="entry name" value="Spidroin_N_sf"/>
</dbReference>
<feature type="compositionally biased region" description="Gly residues" evidence="1">
    <location>
        <begin position="647"/>
        <end position="660"/>
    </location>
</feature>
<feature type="region of interest" description="Disordered" evidence="1">
    <location>
        <begin position="747"/>
        <end position="876"/>
    </location>
</feature>